<dbReference type="EMBL" id="QGMJ01000248">
    <property type="protein sequence ID" value="TVY39047.1"/>
    <property type="molecule type" value="Genomic_DNA"/>
</dbReference>
<evidence type="ECO:0000259" key="2">
    <source>
        <dbReference type="Pfam" id="PF07287"/>
    </source>
</evidence>
<sequence>MEPALNISNVNGEKSLPSQSSLRKPQLDPLCHILTPIGMLGYGFDEALTHQALQDLKNSNVPTALILDSGSTDSGPAKLALGIMTSPRSSYERDFTKLLRLANTFHVPLLISSAGGDGSDAHVDEFLDIVREICEKGNDSYKFKTLAIYSNVSKAKVFHGLHAGEVEGCGASVPELTASDIEGAATIVAQMGPEPFVQAMEAESDFDIIIGGRAYDPSPYVAFCIFQAEKVLAASGKTLTAKQLGGFTHMGKIMECGAICATPKSASAMATVYQDGTFDIKPLNADARCTPSSVAAHTLYEKSRPDILSGPGGHLNLTHSMYAQLPDQRTVRVHGATFQFSRDVNLPYTVKLEAAKIVGHRTIFMGGIRDPILISQIPSFQSRIQEYVATQNSPSSPSSGEFWKLGFHTYGANGIMGAMEPGDSTFQPREIFIVGEALASSQKLATSIAATARVAATHGAYHGQRGTGGNFAMGVGGKLEVEMGPCAEFCIYHLMPLRVGEEGAKRIGDNSMTSKSDPSTLPLFSWKMSIIGKGDLAPKPPIRSSPATTLDPPRQNPRPSQPSTLNLTSPLTLTDIALVIRSKNSGPYEITLDVVFSSLPIYAVIKASSLLTPATLARMYHLNEADIVWCGFFDQAMAWKCTLPRRGNAGERRVAGGFMEGDVHASQQYAGLLGLELGEEMREEIRGLGLGGGGGNRERA</sequence>
<evidence type="ECO:0000313" key="4">
    <source>
        <dbReference type="EMBL" id="TVY39047.1"/>
    </source>
</evidence>
<dbReference type="OrthoDB" id="5863171at2759"/>
<dbReference type="Pfam" id="PF07287">
    <property type="entry name" value="AtuA"/>
    <property type="match status" value="1"/>
</dbReference>
<feature type="domain" description="Acyclic terpene utilisation N-terminal" evidence="2">
    <location>
        <begin position="178"/>
        <end position="454"/>
    </location>
</feature>
<protein>
    <recommendedName>
        <fullName evidence="6">Caib baif family enzyme</fullName>
    </recommendedName>
</protein>
<accession>A0A8H8RQH1</accession>
<keyword evidence="5" id="KW-1185">Reference proteome</keyword>
<evidence type="ECO:0000259" key="3">
    <source>
        <dbReference type="Pfam" id="PF14330"/>
    </source>
</evidence>
<evidence type="ECO:0000313" key="5">
    <source>
        <dbReference type="Proteomes" id="UP000462212"/>
    </source>
</evidence>
<organism evidence="4 5">
    <name type="scientific">Lachnellula subtilissima</name>
    <dbReference type="NCBI Taxonomy" id="602034"/>
    <lineage>
        <taxon>Eukaryota</taxon>
        <taxon>Fungi</taxon>
        <taxon>Dikarya</taxon>
        <taxon>Ascomycota</taxon>
        <taxon>Pezizomycotina</taxon>
        <taxon>Leotiomycetes</taxon>
        <taxon>Helotiales</taxon>
        <taxon>Lachnaceae</taxon>
        <taxon>Lachnellula</taxon>
    </lineage>
</organism>
<comment type="caution">
    <text evidence="4">The sequence shown here is derived from an EMBL/GenBank/DDBJ whole genome shotgun (WGS) entry which is preliminary data.</text>
</comment>
<proteinExistence type="predicted"/>
<dbReference type="AlphaFoldDB" id="A0A8H8RQH1"/>
<dbReference type="InterPro" id="IPR025496">
    <property type="entry name" value="DUF4387"/>
</dbReference>
<feature type="domain" description="DUF4387" evidence="3">
    <location>
        <begin position="573"/>
        <end position="675"/>
    </location>
</feature>
<evidence type="ECO:0008006" key="6">
    <source>
        <dbReference type="Google" id="ProtNLM"/>
    </source>
</evidence>
<reference evidence="4 5" key="1">
    <citation type="submission" date="2018-05" db="EMBL/GenBank/DDBJ databases">
        <title>Genome sequencing and assembly of the regulated plant pathogen Lachnellula willkommii and related sister species for the development of diagnostic species identification markers.</title>
        <authorList>
            <person name="Giroux E."/>
            <person name="Bilodeau G."/>
        </authorList>
    </citation>
    <scope>NUCLEOTIDE SEQUENCE [LARGE SCALE GENOMIC DNA]</scope>
    <source>
        <strain evidence="4 5">CBS 197.66</strain>
    </source>
</reference>
<feature type="region of interest" description="Disordered" evidence="1">
    <location>
        <begin position="1"/>
        <end position="23"/>
    </location>
</feature>
<dbReference type="Pfam" id="PF14330">
    <property type="entry name" value="DUF4387"/>
    <property type="match status" value="1"/>
</dbReference>
<dbReference type="Proteomes" id="UP000462212">
    <property type="component" value="Unassembled WGS sequence"/>
</dbReference>
<dbReference type="InterPro" id="IPR010839">
    <property type="entry name" value="AtuA_N"/>
</dbReference>
<evidence type="ECO:0000256" key="1">
    <source>
        <dbReference type="SAM" id="MobiDB-lite"/>
    </source>
</evidence>
<feature type="region of interest" description="Disordered" evidence="1">
    <location>
        <begin position="537"/>
        <end position="567"/>
    </location>
</feature>
<gene>
    <name evidence="4" type="ORF">LSUB1_G003512</name>
</gene>
<name>A0A8H8RQH1_9HELO</name>